<dbReference type="InterPro" id="IPR029045">
    <property type="entry name" value="ClpP/crotonase-like_dom_sf"/>
</dbReference>
<evidence type="ECO:0000256" key="3">
    <source>
        <dbReference type="RuleBase" id="RU003707"/>
    </source>
</evidence>
<dbReference type="Gene3D" id="3.90.226.10">
    <property type="entry name" value="2-enoyl-CoA Hydratase, Chain A, domain 1"/>
    <property type="match status" value="1"/>
</dbReference>
<dbReference type="Pfam" id="PF00378">
    <property type="entry name" value="ECH_1"/>
    <property type="match status" value="1"/>
</dbReference>
<dbReference type="InterPro" id="IPR001753">
    <property type="entry name" value="Enoyl-CoA_hydra/iso"/>
</dbReference>
<keyword evidence="2" id="KW-0456">Lyase</keyword>
<sequence>MRNAIPQRGTREVRVTDEARSTVSLEDLGPGVVLVRIDRREARNALDIPTRVALAAAFTELGQDDAVRAIVLTGTGKAFAAGADLKDMAERSAAEMMLRRSHLQWQAIQACPKPVIAAVNGFALGGGCELAMHADIIIAGESARFGQPEIKVGIMPGAGGTQRMLRALGKFKTMKLLLTGAIIDAAEAERIGLVSEVVPDSDLMARATALALEIAALPPLAAEQIKEVALLGEDIPLASALALERKAFQLLFATQDQKEGMRAFLDKRQPKFEGR</sequence>
<dbReference type="PROSITE" id="PS00166">
    <property type="entry name" value="ENOYL_COA_HYDRATASE"/>
    <property type="match status" value="1"/>
</dbReference>
<dbReference type="GO" id="GO:0006635">
    <property type="term" value="P:fatty acid beta-oxidation"/>
    <property type="evidence" value="ECO:0007669"/>
    <property type="project" value="TreeGrafter"/>
</dbReference>
<dbReference type="SUPFAM" id="SSF52096">
    <property type="entry name" value="ClpP/crotonase"/>
    <property type="match status" value="1"/>
</dbReference>
<dbReference type="FunFam" id="1.10.12.10:FF:000001">
    <property type="entry name" value="Probable enoyl-CoA hydratase, mitochondrial"/>
    <property type="match status" value="1"/>
</dbReference>
<dbReference type="Proteomes" id="UP000323142">
    <property type="component" value="Unassembled WGS sequence"/>
</dbReference>
<dbReference type="Gene3D" id="1.10.12.10">
    <property type="entry name" value="Lyase 2-enoyl-coa Hydratase, Chain A, domain 2"/>
    <property type="match status" value="1"/>
</dbReference>
<evidence type="ECO:0000313" key="4">
    <source>
        <dbReference type="EMBL" id="KAA2237741.1"/>
    </source>
</evidence>
<dbReference type="CDD" id="cd06558">
    <property type="entry name" value="crotonase-like"/>
    <property type="match status" value="1"/>
</dbReference>
<proteinExistence type="inferred from homology"/>
<comment type="caution">
    <text evidence="4">The sequence shown here is derived from an EMBL/GenBank/DDBJ whole genome shotgun (WGS) entry which is preliminary data.</text>
</comment>
<name>A0A5B2VF47_9HYPH</name>
<dbReference type="PANTHER" id="PTHR11941">
    <property type="entry name" value="ENOYL-COA HYDRATASE-RELATED"/>
    <property type="match status" value="1"/>
</dbReference>
<dbReference type="PANTHER" id="PTHR11941:SF54">
    <property type="entry name" value="ENOYL-COA HYDRATASE, MITOCHONDRIAL"/>
    <property type="match status" value="1"/>
</dbReference>
<dbReference type="InterPro" id="IPR018376">
    <property type="entry name" value="Enoyl-CoA_hyd/isom_CS"/>
</dbReference>
<reference evidence="4 5" key="2">
    <citation type="submission" date="2019-09" db="EMBL/GenBank/DDBJ databases">
        <authorList>
            <person name="Jin C."/>
        </authorList>
    </citation>
    <scope>NUCLEOTIDE SEQUENCE [LARGE SCALE GENOMIC DNA]</scope>
    <source>
        <strain evidence="4 5">BN140002</strain>
    </source>
</reference>
<reference evidence="4 5" key="1">
    <citation type="submission" date="2019-09" db="EMBL/GenBank/DDBJ databases">
        <title>Salinarimonas rosea gen. nov., sp. nov., a new member of the a-2 subgroup of the Proteobacteria.</title>
        <authorList>
            <person name="Liu J."/>
        </authorList>
    </citation>
    <scope>NUCLEOTIDE SEQUENCE [LARGE SCALE GENOMIC DNA]</scope>
    <source>
        <strain evidence="4 5">BN140002</strain>
    </source>
</reference>
<dbReference type="AlphaFoldDB" id="A0A5B2VF47"/>
<dbReference type="NCBIfam" id="NF006007">
    <property type="entry name" value="PRK08138.1"/>
    <property type="match status" value="1"/>
</dbReference>
<evidence type="ECO:0000313" key="5">
    <source>
        <dbReference type="Proteomes" id="UP000323142"/>
    </source>
</evidence>
<evidence type="ECO:0000256" key="1">
    <source>
        <dbReference type="ARBA" id="ARBA00005254"/>
    </source>
</evidence>
<dbReference type="FunFam" id="3.90.226.10:FF:000009">
    <property type="entry name" value="Carnitinyl-CoA dehydratase"/>
    <property type="match status" value="1"/>
</dbReference>
<keyword evidence="5" id="KW-1185">Reference proteome</keyword>
<gene>
    <name evidence="4" type="ORF">F0L46_08680</name>
</gene>
<organism evidence="4 5">
    <name type="scientific">Salinarimonas soli</name>
    <dbReference type="NCBI Taxonomy" id="1638099"/>
    <lineage>
        <taxon>Bacteria</taxon>
        <taxon>Pseudomonadati</taxon>
        <taxon>Pseudomonadota</taxon>
        <taxon>Alphaproteobacteria</taxon>
        <taxon>Hyphomicrobiales</taxon>
        <taxon>Salinarimonadaceae</taxon>
        <taxon>Salinarimonas</taxon>
    </lineage>
</organism>
<dbReference type="GO" id="GO:0016836">
    <property type="term" value="F:hydro-lyase activity"/>
    <property type="evidence" value="ECO:0007669"/>
    <property type="project" value="UniProtKB-ARBA"/>
</dbReference>
<dbReference type="OrthoDB" id="9802898at2"/>
<dbReference type="InterPro" id="IPR014748">
    <property type="entry name" value="Enoyl-CoA_hydra_C"/>
</dbReference>
<protein>
    <submittedName>
        <fullName evidence="4">Enoyl-CoA hydratase</fullName>
    </submittedName>
</protein>
<dbReference type="EMBL" id="VUOA01000018">
    <property type="protein sequence ID" value="KAA2237741.1"/>
    <property type="molecule type" value="Genomic_DNA"/>
</dbReference>
<comment type="similarity">
    <text evidence="1 3">Belongs to the enoyl-CoA hydratase/isomerase family.</text>
</comment>
<evidence type="ECO:0000256" key="2">
    <source>
        <dbReference type="ARBA" id="ARBA00023239"/>
    </source>
</evidence>
<accession>A0A5B2VF47</accession>